<organism evidence="3 4">
    <name type="scientific">Phytohabitans aurantiacus</name>
    <dbReference type="NCBI Taxonomy" id="3016789"/>
    <lineage>
        <taxon>Bacteria</taxon>
        <taxon>Bacillati</taxon>
        <taxon>Actinomycetota</taxon>
        <taxon>Actinomycetes</taxon>
        <taxon>Micromonosporales</taxon>
        <taxon>Micromonosporaceae</taxon>
    </lineage>
</organism>
<dbReference type="Gene3D" id="2.60.40.10">
    <property type="entry name" value="Immunoglobulins"/>
    <property type="match status" value="1"/>
</dbReference>
<feature type="compositionally biased region" description="Low complexity" evidence="1">
    <location>
        <begin position="266"/>
        <end position="275"/>
    </location>
</feature>
<sequence length="460" mass="47895">MAVPLRVTVSIERIDAAPGDTFNFDVTVRNTSDIVEHYVVELLGLPAGATWRAEPDVAKLRPAESATAAVQLSIPVQAPAAAGLYTLGVLVHSKYREEVSRCEELPLALAAVDDVTVRVEPEVATGGRSARYTVQITNGSNFGARVALGLSDPEQRVSSTFDPPVLDLPQGVTAHSFLSVRAPIPWNKEKQRVLTVEAAGGGVRGKGTATFVQRPRFASKLVRTAGMLGAVLVVAGAVLAAALIARAGNDDKEQQQAGNNQTPLVPTSAAPAPATSAPPSPSESPSAAATSAPAQSPTAAPVADPITVDVTQPFGDPANGVLPADAFRSFDLALTGRPERNSPDGCDDAKSVAVTGDATNGRSLSASRQDDATACKAVPVSIEGLRDIVAIQVVVAGDDRRQMEVFYKNGNRSIQDDLILTTEERRGEIDFVVVRGVPDGAGDDPPPAAIRTIRYIPGSG</sequence>
<dbReference type="EMBL" id="BSDI01000035">
    <property type="protein sequence ID" value="GLI00722.1"/>
    <property type="molecule type" value="Genomic_DNA"/>
</dbReference>
<feature type="compositionally biased region" description="Basic and acidic residues" evidence="1">
    <location>
        <begin position="337"/>
        <end position="350"/>
    </location>
</feature>
<dbReference type="Proteomes" id="UP001144280">
    <property type="component" value="Unassembled WGS sequence"/>
</dbReference>
<dbReference type="InterPro" id="IPR013783">
    <property type="entry name" value="Ig-like_fold"/>
</dbReference>
<protein>
    <recommendedName>
        <fullName evidence="5">Alpha-galactosidase NEW3 domain-containing protein</fullName>
    </recommendedName>
</protein>
<reference evidence="3" key="1">
    <citation type="submission" date="2022-12" db="EMBL/GenBank/DDBJ databases">
        <title>New Phytohabitans aurantiacus sp. RD004123 nov., an actinomycete isolated from soil.</title>
        <authorList>
            <person name="Triningsih D.W."/>
            <person name="Harunari E."/>
            <person name="Igarashi Y."/>
        </authorList>
    </citation>
    <scope>NUCLEOTIDE SEQUENCE</scope>
    <source>
        <strain evidence="3">RD004123</strain>
    </source>
</reference>
<keyword evidence="2" id="KW-0472">Membrane</keyword>
<feature type="transmembrane region" description="Helical" evidence="2">
    <location>
        <begin position="224"/>
        <end position="245"/>
    </location>
</feature>
<keyword evidence="2" id="KW-0812">Transmembrane</keyword>
<accession>A0ABQ5R1N4</accession>
<feature type="compositionally biased region" description="Polar residues" evidence="1">
    <location>
        <begin position="255"/>
        <end position="265"/>
    </location>
</feature>
<comment type="caution">
    <text evidence="3">The sequence shown here is derived from an EMBL/GenBank/DDBJ whole genome shotgun (WGS) entry which is preliminary data.</text>
</comment>
<proteinExistence type="predicted"/>
<name>A0ABQ5R1N4_9ACTN</name>
<evidence type="ECO:0000256" key="2">
    <source>
        <dbReference type="SAM" id="Phobius"/>
    </source>
</evidence>
<feature type="region of interest" description="Disordered" evidence="1">
    <location>
        <begin position="252"/>
        <end position="300"/>
    </location>
</feature>
<keyword evidence="4" id="KW-1185">Reference proteome</keyword>
<dbReference type="RefSeq" id="WP_281901239.1">
    <property type="nucleotide sequence ID" value="NZ_BSDI01000035.1"/>
</dbReference>
<gene>
    <name evidence="3" type="ORF">Pa4123_59980</name>
</gene>
<evidence type="ECO:0000313" key="3">
    <source>
        <dbReference type="EMBL" id="GLI00722.1"/>
    </source>
</evidence>
<evidence type="ECO:0000256" key="1">
    <source>
        <dbReference type="SAM" id="MobiDB-lite"/>
    </source>
</evidence>
<evidence type="ECO:0000313" key="4">
    <source>
        <dbReference type="Proteomes" id="UP001144280"/>
    </source>
</evidence>
<evidence type="ECO:0008006" key="5">
    <source>
        <dbReference type="Google" id="ProtNLM"/>
    </source>
</evidence>
<feature type="compositionally biased region" description="Low complexity" evidence="1">
    <location>
        <begin position="283"/>
        <end position="300"/>
    </location>
</feature>
<feature type="region of interest" description="Disordered" evidence="1">
    <location>
        <begin position="335"/>
        <end position="354"/>
    </location>
</feature>
<keyword evidence="2" id="KW-1133">Transmembrane helix</keyword>